<dbReference type="AlphaFoldDB" id="A0A1I4MGV0"/>
<accession>A0A1I4MGV0</accession>
<evidence type="ECO:0000259" key="2">
    <source>
        <dbReference type="Pfam" id="PF13205"/>
    </source>
</evidence>
<sequence>MKYNKILALGPALLLAACGGSEQTMKEPVEAGYTVYSFPADGQREVSPIADIVLRFSHAITDENITSKIQLSDGNALVPVTAELVDGGHSIKLSPVGKLNPATDYTITFDGSLDAAGNRAIATPNAFGPEGIQFSTRAEQSGIQSLDNLSSEFAVEQMIPSADGFFRPMDFSTFRLRLTQPVHPQWQQLGGSITLRDGAGEAVPATVLVNGRYITIDPCTTDDKAQCGLEGDALNPGANYSVEVANLQNLAGEQLNYSHSFTPRETSPTVILYQETIDSGLLAGQAEADAQHSLLNGAVINGVTLNSTLMGTSGPSQQTGGLYAELAYAPSFPGDDPVPLRVPKGSVLISSSLDVNVGGVVPVIKVNTNSIQTTGDIRVTMLSDATGYLYPNPYSNSVEAPRHVKLFMDVSMNTAEAQPNASLSQDLLGVELSGIAIVKDGVLTIDAIGMVEPNLLGQEFADSTIAFHIEADTNLDVQLNALDNRIVDTTGPQLVSWMPGAEDATPSTRQSMQRPGDPVILFFDEPLDNASIPSGVSLIADGIPVETLHTQLDGTALTLNPEGGLKHGVNYQVVVNGLTDLAGNLATVNTLNFTLDPLANTVERPPLALTTYPGFPCETNFAALDLNNGVLGSCYANSPGHNKGAQPIVDVLPVSAMPADRPITVVFSQSMDLASINENTFVVEKVVADANGKPLEGETTLVAGRFEKSLQQVRFFPNQPWEPGNFYRYTMKSQQDPTPTTCTQEPRTSVCGANGLALKTDILEGLNDSGSGADDLVIYFEGSEPQESVFTALRNFPVRDTNSNFLIDCDSSYNDSCPEPFEAAHTGSDTDGWAAAPNSTKLAVINGTADAGLLGAIPGRVGCEAGKVSLFGADHPDCPRDKFIYQTYALNTEVKGPGVFDPTPEAPNSGDELEGMLVDLYPTALTTSSISVFTQLNVLGILLQEESVTNTQVLRMRYAKDDPSCVSNCSRNSLIPGIIATGDNGQPQFVTNADLLIDAPDMEIPLGGTHDLYGRPFTLELRGNVTFLDDGRMQVEQRNTNRVGENDELLVTADALGVSGFGLVQIKLPLEIPVDGQYLNFISNPVKNLPAQQ</sequence>
<dbReference type="RefSeq" id="WP_092020817.1">
    <property type="nucleotide sequence ID" value="NZ_FOUE01000001.1"/>
</dbReference>
<dbReference type="InterPro" id="IPR014755">
    <property type="entry name" value="Cu-Rt/internalin_Ig-like"/>
</dbReference>
<feature type="domain" description="SbsA Ig-like" evidence="2">
    <location>
        <begin position="37"/>
        <end position="136"/>
    </location>
</feature>
<dbReference type="InterPro" id="IPR032812">
    <property type="entry name" value="SbsA_Ig"/>
</dbReference>
<name>A0A1I4MGV0_9GAMM</name>
<reference evidence="4" key="1">
    <citation type="submission" date="2016-10" db="EMBL/GenBank/DDBJ databases">
        <authorList>
            <person name="Varghese N."/>
            <person name="Submissions S."/>
        </authorList>
    </citation>
    <scope>NUCLEOTIDE SEQUENCE [LARGE SCALE GENOMIC DNA]</scope>
    <source>
        <strain evidence="4">CGMCC 1.7061</strain>
    </source>
</reference>
<dbReference type="PROSITE" id="PS51257">
    <property type="entry name" value="PROKAR_LIPOPROTEIN"/>
    <property type="match status" value="1"/>
</dbReference>
<evidence type="ECO:0000313" key="4">
    <source>
        <dbReference type="Proteomes" id="UP000198519"/>
    </source>
</evidence>
<dbReference type="EMBL" id="FOUE01000001">
    <property type="protein sequence ID" value="SFM02479.1"/>
    <property type="molecule type" value="Genomic_DNA"/>
</dbReference>
<keyword evidence="1" id="KW-0732">Signal</keyword>
<feature type="domain" description="SbsA Ig-like" evidence="2">
    <location>
        <begin position="488"/>
        <end position="594"/>
    </location>
</feature>
<keyword evidence="4" id="KW-1185">Reference proteome</keyword>
<proteinExistence type="predicted"/>
<protein>
    <submittedName>
        <fullName evidence="3">Ig-like domain-containing protein</fullName>
    </submittedName>
</protein>
<dbReference type="STRING" id="488535.SAMN04487963_1081"/>
<dbReference type="Pfam" id="PF13205">
    <property type="entry name" value="Big_5"/>
    <property type="match status" value="2"/>
</dbReference>
<evidence type="ECO:0000313" key="3">
    <source>
        <dbReference type="EMBL" id="SFM02479.1"/>
    </source>
</evidence>
<gene>
    <name evidence="3" type="ORF">SAMN04487963_1081</name>
</gene>
<dbReference type="OrthoDB" id="6716594at2"/>
<dbReference type="Proteomes" id="UP000198519">
    <property type="component" value="Unassembled WGS sequence"/>
</dbReference>
<evidence type="ECO:0000256" key="1">
    <source>
        <dbReference type="ARBA" id="ARBA00022729"/>
    </source>
</evidence>
<organism evidence="3 4">
    <name type="scientific">Marinobacter zhejiangensis</name>
    <dbReference type="NCBI Taxonomy" id="488535"/>
    <lineage>
        <taxon>Bacteria</taxon>
        <taxon>Pseudomonadati</taxon>
        <taxon>Pseudomonadota</taxon>
        <taxon>Gammaproteobacteria</taxon>
        <taxon>Pseudomonadales</taxon>
        <taxon>Marinobacteraceae</taxon>
        <taxon>Marinobacter</taxon>
    </lineage>
</organism>
<dbReference type="Gene3D" id="2.60.40.1220">
    <property type="match status" value="2"/>
</dbReference>